<feature type="compositionally biased region" description="Polar residues" evidence="1">
    <location>
        <begin position="177"/>
        <end position="196"/>
    </location>
</feature>
<dbReference type="Proteomes" id="UP000186781">
    <property type="component" value="Unassembled WGS sequence"/>
</dbReference>
<reference evidence="4 5" key="1">
    <citation type="submission" date="2016-12" db="EMBL/GenBank/DDBJ databases">
        <title>Genomic comparison of strains in the 'Actinomyces naeslundii' group.</title>
        <authorList>
            <person name="Mughal S.R."/>
            <person name="Do T."/>
            <person name="Gilbert S.C."/>
            <person name="Witherden E.A."/>
            <person name="Didelot X."/>
            <person name="Beighton D."/>
        </authorList>
    </citation>
    <scope>NUCLEOTIDE SEQUENCE [LARGE SCALE GENOMIC DNA]</scope>
    <source>
        <strain evidence="4 5">WE6B-3</strain>
    </source>
</reference>
<keyword evidence="5" id="KW-1185">Reference proteome</keyword>
<keyword evidence="2" id="KW-1133">Transmembrane helix</keyword>
<sequence>MTTGHSPSSGDYDATTALSRFASPQDLERIAETRPDLHSILAANPSIPPRVRAILERSDDTIVQEVLARQAGRSAQQAQPAQPPVPGQIGPMAPTMAVGTAGTPPPQQAPAGSGYGQVPQGYGITQPSTAGAPPQGTSTQGTAPQGYGTTAAQSQQSPPPQDPSQADQQVALPPSVQPYSAPSMQSAAQPMDQQTAMPPGVPTGASLGYGPGPAQAYNPGQAYGSSQAAAPAYGAPMYAPPAQAPRKHRLLKVLAVVLPVVLVLGAGGVAAWFFLWRSNVYATSQYITLSDSWKNGATKTWSADVTSGVQPYVIGNHFLTLDRSNGTLTGYTPLSSEMKEAWHTTLDDEELSSSYGYPPSFQAWGDNTLVYKSTLVDLKSGDTSKAPWGEDSSATIAGDTAISCKEGDKCTAWDVNKKQKWSREIAGSGDSSGFPYVRNVPVLVRNGRHYVTLYNVVINVDNGETLILGGGSKADSDLSTIYFEDGWGTLEEEKKSDSDSDSSSTTRYKVTIYDFEGKKQSSHQEIMPTDKRAVTGDNEVLTAEQHRAYFKDKDYSNASLTATNDSDGCVSKLTPKKGDSITVPQPEDNGDSSHDSEAPECPSGATISENGGVVKLATWKRGDTNEIQMLMNVKTGKEITFSGIDWKSGDSLIVASPDLIIGYHKDDGKVTGFKPAS</sequence>
<protein>
    <recommendedName>
        <fullName evidence="3">Leucine rich repeat variant domain-containing protein</fullName>
    </recommendedName>
</protein>
<feature type="region of interest" description="Disordered" evidence="1">
    <location>
        <begin position="564"/>
        <end position="609"/>
    </location>
</feature>
<gene>
    <name evidence="4" type="ORF">BKH13_09480</name>
</gene>
<evidence type="ECO:0000256" key="2">
    <source>
        <dbReference type="SAM" id="Phobius"/>
    </source>
</evidence>
<feature type="transmembrane region" description="Helical" evidence="2">
    <location>
        <begin position="253"/>
        <end position="276"/>
    </location>
</feature>
<feature type="region of interest" description="Disordered" evidence="1">
    <location>
        <begin position="67"/>
        <end position="208"/>
    </location>
</feature>
<dbReference type="Pfam" id="PF25591">
    <property type="entry name" value="LRV_2"/>
    <property type="match status" value="1"/>
</dbReference>
<keyword evidence="2" id="KW-0812">Transmembrane</keyword>
<keyword evidence="2" id="KW-0472">Membrane</keyword>
<feature type="compositionally biased region" description="Low complexity" evidence="1">
    <location>
        <begin position="68"/>
        <end position="80"/>
    </location>
</feature>
<evidence type="ECO:0000256" key="1">
    <source>
        <dbReference type="SAM" id="MobiDB-lite"/>
    </source>
</evidence>
<comment type="caution">
    <text evidence="4">The sequence shown here is derived from an EMBL/GenBank/DDBJ whole genome shotgun (WGS) entry which is preliminary data.</text>
</comment>
<feature type="domain" description="Leucine rich repeat variant" evidence="3">
    <location>
        <begin position="13"/>
        <end position="70"/>
    </location>
</feature>
<dbReference type="EMBL" id="MSKX01000026">
    <property type="protein sequence ID" value="OLO82188.1"/>
    <property type="molecule type" value="Genomic_DNA"/>
</dbReference>
<accession>A0ABX3F0A6</accession>
<name>A0ABX3F0A6_ACTNA</name>
<dbReference type="InterPro" id="IPR057893">
    <property type="entry name" value="LRV_2"/>
</dbReference>
<evidence type="ECO:0000313" key="5">
    <source>
        <dbReference type="Proteomes" id="UP000186781"/>
    </source>
</evidence>
<evidence type="ECO:0000259" key="3">
    <source>
        <dbReference type="Pfam" id="PF25591"/>
    </source>
</evidence>
<proteinExistence type="predicted"/>
<feature type="compositionally biased region" description="Polar residues" evidence="1">
    <location>
        <begin position="123"/>
        <end position="150"/>
    </location>
</feature>
<evidence type="ECO:0000313" key="4">
    <source>
        <dbReference type="EMBL" id="OLO82188.1"/>
    </source>
</evidence>
<organism evidence="4 5">
    <name type="scientific">Actinomyces naeslundii</name>
    <dbReference type="NCBI Taxonomy" id="1655"/>
    <lineage>
        <taxon>Bacteria</taxon>
        <taxon>Bacillati</taxon>
        <taxon>Actinomycetota</taxon>
        <taxon>Actinomycetes</taxon>
        <taxon>Actinomycetales</taxon>
        <taxon>Actinomycetaceae</taxon>
        <taxon>Actinomyces</taxon>
    </lineage>
</organism>